<evidence type="ECO:0000256" key="1">
    <source>
        <dbReference type="ARBA" id="ARBA00022452"/>
    </source>
</evidence>
<keyword evidence="1" id="KW-0472">Membrane</keyword>
<dbReference type="AlphaFoldDB" id="A0AAU9AJV0"/>
<dbReference type="Pfam" id="PF08479">
    <property type="entry name" value="POTRA_2"/>
    <property type="match status" value="1"/>
</dbReference>
<keyword evidence="1" id="KW-1134">Transmembrane beta strand</keyword>
<evidence type="ECO:0000259" key="6">
    <source>
        <dbReference type="Pfam" id="PF08479"/>
    </source>
</evidence>
<dbReference type="InterPro" id="IPR005565">
    <property type="entry name" value="Hemolysn_activator_HlyB_C"/>
</dbReference>
<organism evidence="7 8">
    <name type="scientific">Lysobacter enzymogenes</name>
    <dbReference type="NCBI Taxonomy" id="69"/>
    <lineage>
        <taxon>Bacteria</taxon>
        <taxon>Pseudomonadati</taxon>
        <taxon>Pseudomonadota</taxon>
        <taxon>Gammaproteobacteria</taxon>
        <taxon>Lysobacterales</taxon>
        <taxon>Lysobacteraceae</taxon>
        <taxon>Lysobacter</taxon>
    </lineage>
</organism>
<reference evidence="7 8" key="1">
    <citation type="journal article" date="2017" name="DNA Res.">
        <title>Complete genome sequence and expression profile of the commercial lytic enzyme producer Lysobacter enzymogenes M497-1.</title>
        <authorList>
            <person name="Takami H."/>
            <person name="Toyoda A."/>
            <person name="Uchiyama I."/>
            <person name="Itoh T."/>
            <person name="Takaki Y."/>
            <person name="Arai W."/>
            <person name="Nishi S."/>
            <person name="Kawai M."/>
            <person name="Shinya K."/>
            <person name="Ikeda H."/>
        </authorList>
    </citation>
    <scope>NUCLEOTIDE SEQUENCE [LARGE SCALE GENOMIC DNA]</scope>
    <source>
        <strain evidence="7 8">M497-1</strain>
    </source>
</reference>
<dbReference type="Pfam" id="PF03865">
    <property type="entry name" value="ShlB"/>
    <property type="match status" value="1"/>
</dbReference>
<dbReference type="EMBL" id="AP014940">
    <property type="protein sequence ID" value="BAV98207.1"/>
    <property type="molecule type" value="Genomic_DNA"/>
</dbReference>
<keyword evidence="4" id="KW-0732">Signal</keyword>
<dbReference type="InterPro" id="IPR051544">
    <property type="entry name" value="TPS_OM_transporter"/>
</dbReference>
<evidence type="ECO:0000313" key="7">
    <source>
        <dbReference type="EMBL" id="BAV98207.1"/>
    </source>
</evidence>
<keyword evidence="3" id="KW-0998">Cell outer membrane</keyword>
<dbReference type="GeneID" id="83064561"/>
<dbReference type="PANTHER" id="PTHR34597:SF6">
    <property type="entry name" value="BLR6126 PROTEIN"/>
    <property type="match status" value="1"/>
</dbReference>
<protein>
    <submittedName>
        <fullName evidence="7">POTRA domain, ShlB-type family</fullName>
    </submittedName>
</protein>
<feature type="signal peptide" evidence="4">
    <location>
        <begin position="1"/>
        <end position="21"/>
    </location>
</feature>
<dbReference type="KEGG" id="lem:LEN_2720"/>
<evidence type="ECO:0000259" key="5">
    <source>
        <dbReference type="Pfam" id="PF03865"/>
    </source>
</evidence>
<feature type="domain" description="Polypeptide-transport-associated ShlB-type" evidence="6">
    <location>
        <begin position="38"/>
        <end position="112"/>
    </location>
</feature>
<evidence type="ECO:0000256" key="4">
    <source>
        <dbReference type="SAM" id="SignalP"/>
    </source>
</evidence>
<dbReference type="Gene3D" id="2.40.160.50">
    <property type="entry name" value="membrane protein fhac: a member of the omp85/tpsb transporter family"/>
    <property type="match status" value="1"/>
</dbReference>
<feature type="chain" id="PRO_5043953104" evidence="4">
    <location>
        <begin position="22"/>
        <end position="531"/>
    </location>
</feature>
<evidence type="ECO:0000256" key="2">
    <source>
        <dbReference type="ARBA" id="ARBA00022692"/>
    </source>
</evidence>
<dbReference type="GO" id="GO:0008320">
    <property type="term" value="F:protein transmembrane transporter activity"/>
    <property type="evidence" value="ECO:0007669"/>
    <property type="project" value="TreeGrafter"/>
</dbReference>
<keyword evidence="2" id="KW-0812">Transmembrane</keyword>
<gene>
    <name evidence="7" type="ORF">LEN_2720</name>
</gene>
<evidence type="ECO:0000256" key="3">
    <source>
        <dbReference type="ARBA" id="ARBA00023237"/>
    </source>
</evidence>
<dbReference type="GO" id="GO:0098046">
    <property type="term" value="C:type V protein secretion system complex"/>
    <property type="evidence" value="ECO:0007669"/>
    <property type="project" value="TreeGrafter"/>
</dbReference>
<dbReference type="InterPro" id="IPR013686">
    <property type="entry name" value="Polypept-transport_assoc_ShlB"/>
</dbReference>
<dbReference type="GO" id="GO:0046819">
    <property type="term" value="P:protein secretion by the type V secretion system"/>
    <property type="evidence" value="ECO:0007669"/>
    <property type="project" value="TreeGrafter"/>
</dbReference>
<dbReference type="RefSeq" id="WP_232518293.1">
    <property type="nucleotide sequence ID" value="NZ_AP014940.1"/>
</dbReference>
<evidence type="ECO:0000313" key="8">
    <source>
        <dbReference type="Proteomes" id="UP000218824"/>
    </source>
</evidence>
<dbReference type="PANTHER" id="PTHR34597">
    <property type="entry name" value="SLR1661 PROTEIN"/>
    <property type="match status" value="1"/>
</dbReference>
<accession>A0AAU9AJV0</accession>
<dbReference type="Gene3D" id="3.10.20.310">
    <property type="entry name" value="membrane protein fhac"/>
    <property type="match status" value="1"/>
</dbReference>
<proteinExistence type="predicted"/>
<dbReference type="Proteomes" id="UP000218824">
    <property type="component" value="Chromosome"/>
</dbReference>
<sequence length="531" mass="57555">MHLRLIAAVGLTMFGPAVLHAQENPARANAAPAAAPRFDILAYQVLGNSKLSNLDIEKIVYPHLGPQRGEQDVENARAALQSLYDSRGYPTVSVVIPEQDVATGMVTLQVNEQKVGRLRVNGADYFSPDEIERAAPSLAAGSVPNFKDVQRDILALNQLPDRRVTPEIKAGATPNTVDVDLNVEDALPLHGSLELNNRNSANTTDQRLSASVRYDNLWQRGHSFSLSAQVAPQRSSDAQVYSASYLARFGASPWSLLGYAVRSKSDIAVVGDLNVIGNGTLAGVRLMRSFAAGEGFYHSLSLGVDYKDFTESLIQGADRGAVPIEYFPLSVNYNADWVKERSVADLALSAVFNLRGVGDGRAAFDAKRYQAQPNFFYLRAGGSYTWKSKRDAQLMLRLQTQFAGEPLISNEQFSIGGLDSVRGYYESEALGDLGGAATVEARTPSFADSLGDAFQELRLRAFVDAGYTRINDPLPEQLRSETLVSAGVGATVKAFGHFNGSIDVAHPLSSPNGRERKPDSVEVGVRLWGEF</sequence>
<feature type="domain" description="Haemolysin activator HlyB C-terminal" evidence="5">
    <location>
        <begin position="178"/>
        <end position="491"/>
    </location>
</feature>
<name>A0AAU9AJV0_LYSEN</name>